<sequence length="169" mass="18420">MRSFIAAASLAAAATMPAMAQLVPEGQRPALDILRADEVPVNILGDMSEGCRIDGQGVFDVVLGSLDHYEINWIRGEDHHDWRILVTLNLFGEGGDAGCAGNLLVEIYHAASIPLEFSSDTFENDAILLRLENRFGPTFAEGDALQEEFLNWLAAELGSGWAMMLEERG</sequence>
<gene>
    <name evidence="2" type="ORF">GCM10007420_16430</name>
</gene>
<comment type="caution">
    <text evidence="2">The sequence shown here is derived from an EMBL/GenBank/DDBJ whole genome shotgun (WGS) entry which is preliminary data.</text>
</comment>
<evidence type="ECO:0000313" key="2">
    <source>
        <dbReference type="EMBL" id="GGH01100.1"/>
    </source>
</evidence>
<reference evidence="3" key="1">
    <citation type="journal article" date="2019" name="Int. J. Syst. Evol. Microbiol.">
        <title>The Global Catalogue of Microorganisms (GCM) 10K type strain sequencing project: providing services to taxonomists for standard genome sequencing and annotation.</title>
        <authorList>
            <consortium name="The Broad Institute Genomics Platform"/>
            <consortium name="The Broad Institute Genome Sequencing Center for Infectious Disease"/>
            <person name="Wu L."/>
            <person name="Ma J."/>
        </authorList>
    </citation>
    <scope>NUCLEOTIDE SEQUENCE [LARGE SCALE GENOMIC DNA]</scope>
    <source>
        <strain evidence="3">CGMCC 1.12766</strain>
    </source>
</reference>
<evidence type="ECO:0000313" key="3">
    <source>
        <dbReference type="Proteomes" id="UP000648722"/>
    </source>
</evidence>
<dbReference type="Proteomes" id="UP000648722">
    <property type="component" value="Unassembled WGS sequence"/>
</dbReference>
<protein>
    <recommendedName>
        <fullName evidence="4">YbjN domain-containing protein</fullName>
    </recommendedName>
</protein>
<feature type="signal peptide" evidence="1">
    <location>
        <begin position="1"/>
        <end position="20"/>
    </location>
</feature>
<proteinExistence type="predicted"/>
<dbReference type="RefSeq" id="WP_233351801.1">
    <property type="nucleotide sequence ID" value="NZ_BMFS01000006.1"/>
</dbReference>
<accession>A0ABQ1XRQ5</accession>
<dbReference type="EMBL" id="BMFS01000006">
    <property type="protein sequence ID" value="GGH01100.1"/>
    <property type="molecule type" value="Genomic_DNA"/>
</dbReference>
<organism evidence="2 3">
    <name type="scientific">Glycocaulis albus</name>
    <dbReference type="NCBI Taxonomy" id="1382801"/>
    <lineage>
        <taxon>Bacteria</taxon>
        <taxon>Pseudomonadati</taxon>
        <taxon>Pseudomonadota</taxon>
        <taxon>Alphaproteobacteria</taxon>
        <taxon>Maricaulales</taxon>
        <taxon>Maricaulaceae</taxon>
        <taxon>Glycocaulis</taxon>
    </lineage>
</organism>
<feature type="chain" id="PRO_5045119227" description="YbjN domain-containing protein" evidence="1">
    <location>
        <begin position="21"/>
        <end position="169"/>
    </location>
</feature>
<evidence type="ECO:0000256" key="1">
    <source>
        <dbReference type="SAM" id="SignalP"/>
    </source>
</evidence>
<name>A0ABQ1XRQ5_9PROT</name>
<evidence type="ECO:0008006" key="4">
    <source>
        <dbReference type="Google" id="ProtNLM"/>
    </source>
</evidence>
<keyword evidence="1" id="KW-0732">Signal</keyword>
<keyword evidence="3" id="KW-1185">Reference proteome</keyword>